<feature type="domain" description="Multidrug resistance protein MdtA-like barrel-sandwich hybrid" evidence="4">
    <location>
        <begin position="81"/>
        <end position="222"/>
    </location>
</feature>
<keyword evidence="2" id="KW-0813">Transport</keyword>
<accession>A0ABW5BCX6</accession>
<reference evidence="7" key="1">
    <citation type="journal article" date="2019" name="Int. J. Syst. Evol. Microbiol.">
        <title>The Global Catalogue of Microorganisms (GCM) 10K type strain sequencing project: providing services to taxonomists for standard genome sequencing and annotation.</title>
        <authorList>
            <consortium name="The Broad Institute Genomics Platform"/>
            <consortium name="The Broad Institute Genome Sequencing Center for Infectious Disease"/>
            <person name="Wu L."/>
            <person name="Ma J."/>
        </authorList>
    </citation>
    <scope>NUCLEOTIDE SEQUENCE [LARGE SCALE GENOMIC DNA]</scope>
    <source>
        <strain evidence="7">KCTC 19812</strain>
    </source>
</reference>
<evidence type="ECO:0000259" key="4">
    <source>
        <dbReference type="Pfam" id="PF25917"/>
    </source>
</evidence>
<comment type="similarity">
    <text evidence="1">Belongs to the membrane fusion protein (MFP) (TC 8.A.1) family.</text>
</comment>
<feature type="signal peptide" evidence="3">
    <location>
        <begin position="1"/>
        <end position="19"/>
    </location>
</feature>
<feature type="domain" description="CusB-like beta-barrel" evidence="5">
    <location>
        <begin position="231"/>
        <end position="303"/>
    </location>
</feature>
<dbReference type="Gene3D" id="2.40.50.100">
    <property type="match status" value="1"/>
</dbReference>
<dbReference type="RefSeq" id="WP_380806729.1">
    <property type="nucleotide sequence ID" value="NZ_JBHUIV010000034.1"/>
</dbReference>
<dbReference type="Gene3D" id="2.40.420.20">
    <property type="match status" value="1"/>
</dbReference>
<dbReference type="Pfam" id="PF25917">
    <property type="entry name" value="BSH_RND"/>
    <property type="match status" value="1"/>
</dbReference>
<evidence type="ECO:0000256" key="2">
    <source>
        <dbReference type="ARBA" id="ARBA00022448"/>
    </source>
</evidence>
<evidence type="ECO:0000313" key="6">
    <source>
        <dbReference type="EMBL" id="MFD2203768.1"/>
    </source>
</evidence>
<evidence type="ECO:0000259" key="5">
    <source>
        <dbReference type="Pfam" id="PF25954"/>
    </source>
</evidence>
<proteinExistence type="inferred from homology"/>
<dbReference type="InterPro" id="IPR058625">
    <property type="entry name" value="MdtA-like_BSH"/>
</dbReference>
<dbReference type="PROSITE" id="PS51257">
    <property type="entry name" value="PROKAR_LIPOPROTEIN"/>
    <property type="match status" value="1"/>
</dbReference>
<gene>
    <name evidence="6" type="ORF">ACFSKV_19485</name>
</gene>
<dbReference type="Gene3D" id="2.40.30.170">
    <property type="match status" value="1"/>
</dbReference>
<feature type="chain" id="PRO_5046794088" evidence="3">
    <location>
        <begin position="20"/>
        <end position="379"/>
    </location>
</feature>
<name>A0ABW5BCX6_9BACT</name>
<dbReference type="InterPro" id="IPR058792">
    <property type="entry name" value="Beta-barrel_RND_2"/>
</dbReference>
<sequence length="379" mass="42645">MKNYSHITLLLALPSAIFASCGTGKDQAIEIPEERDSSEIIITQDQFDKAQMAFDPLREHVFSDFILTNGMVNIPAEGRFDVSSYFGGNIIRFDLLVGQKIQKGQVLFTIENPEFVQMQQDYLDAMSQLSYLKSDYERQKTLIAENISSQKSFAKAESDYKSTLAITESLRKKLQLVNISTNELDPTKITSRANIYAPISGYIESIKVNQGTYLNASDIALTIINKDHLHIELNVFEQDAIALEIGQQVTFYLPDNKSREFMGKIFLIGQSINERRMLNIHVHLDDEKEGNLLVPGMFIEAKIGVKSNKKTALPVTAVINANDVNYVLVLTKQENDLYYLKKTKVDIGLQDDSMVEIKSENDFAAGTKFLSKGGFQLIK</sequence>
<keyword evidence="7" id="KW-1185">Reference proteome</keyword>
<dbReference type="Pfam" id="PF25954">
    <property type="entry name" value="Beta-barrel_RND_2"/>
    <property type="match status" value="1"/>
</dbReference>
<keyword evidence="3" id="KW-0732">Signal</keyword>
<dbReference type="SUPFAM" id="SSF111369">
    <property type="entry name" value="HlyD-like secretion proteins"/>
    <property type="match status" value="1"/>
</dbReference>
<dbReference type="NCBIfam" id="TIGR01730">
    <property type="entry name" value="RND_mfp"/>
    <property type="match status" value="1"/>
</dbReference>
<protein>
    <submittedName>
        <fullName evidence="6">Efflux RND transporter periplasmic adaptor subunit</fullName>
    </submittedName>
</protein>
<dbReference type="InterPro" id="IPR051909">
    <property type="entry name" value="MFP_Cation_Efflux"/>
</dbReference>
<comment type="caution">
    <text evidence="6">The sequence shown here is derived from an EMBL/GenBank/DDBJ whole genome shotgun (WGS) entry which is preliminary data.</text>
</comment>
<dbReference type="EMBL" id="JBHUIV010000034">
    <property type="protein sequence ID" value="MFD2203768.1"/>
    <property type="molecule type" value="Genomic_DNA"/>
</dbReference>
<organism evidence="6 7">
    <name type="scientific">Shivajiella indica</name>
    <dbReference type="NCBI Taxonomy" id="872115"/>
    <lineage>
        <taxon>Bacteria</taxon>
        <taxon>Pseudomonadati</taxon>
        <taxon>Bacteroidota</taxon>
        <taxon>Cytophagia</taxon>
        <taxon>Cytophagales</taxon>
        <taxon>Cyclobacteriaceae</taxon>
        <taxon>Shivajiella</taxon>
    </lineage>
</organism>
<dbReference type="PANTHER" id="PTHR30097">
    <property type="entry name" value="CATION EFFLUX SYSTEM PROTEIN CUSB"/>
    <property type="match status" value="1"/>
</dbReference>
<dbReference type="InterPro" id="IPR006143">
    <property type="entry name" value="RND_pump_MFP"/>
</dbReference>
<dbReference type="PANTHER" id="PTHR30097:SF4">
    <property type="entry name" value="SLR6042 PROTEIN"/>
    <property type="match status" value="1"/>
</dbReference>
<dbReference type="Proteomes" id="UP001597414">
    <property type="component" value="Unassembled WGS sequence"/>
</dbReference>
<evidence type="ECO:0000256" key="3">
    <source>
        <dbReference type="SAM" id="SignalP"/>
    </source>
</evidence>
<dbReference type="Gene3D" id="1.10.287.470">
    <property type="entry name" value="Helix hairpin bin"/>
    <property type="match status" value="1"/>
</dbReference>
<evidence type="ECO:0000256" key="1">
    <source>
        <dbReference type="ARBA" id="ARBA00009477"/>
    </source>
</evidence>
<evidence type="ECO:0000313" key="7">
    <source>
        <dbReference type="Proteomes" id="UP001597414"/>
    </source>
</evidence>